<dbReference type="Pfam" id="PF23587">
    <property type="entry name" value="SH3_KALRN"/>
    <property type="match status" value="1"/>
</dbReference>
<evidence type="ECO:0000256" key="8">
    <source>
        <dbReference type="ARBA" id="ARBA00022741"/>
    </source>
</evidence>
<dbReference type="Gene3D" id="1.20.58.60">
    <property type="match status" value="5"/>
</dbReference>
<dbReference type="CDD" id="cd13240">
    <property type="entry name" value="PH1_Kalirin_Trio_like"/>
    <property type="match status" value="1"/>
</dbReference>
<dbReference type="CDD" id="cd00160">
    <property type="entry name" value="RhoGEF"/>
    <property type="match status" value="2"/>
</dbReference>
<evidence type="ECO:0000256" key="3">
    <source>
        <dbReference type="ARBA" id="ARBA00022490"/>
    </source>
</evidence>
<dbReference type="Pfam" id="PF24915">
    <property type="entry name" value="Spectrin_SESTD1"/>
    <property type="match status" value="1"/>
</dbReference>
<keyword evidence="20" id="KW-1185">Reference proteome</keyword>
<dbReference type="Pfam" id="PF22697">
    <property type="entry name" value="SOS1_NGEF_PH"/>
    <property type="match status" value="2"/>
</dbReference>
<evidence type="ECO:0000256" key="12">
    <source>
        <dbReference type="PROSITE-ProRule" id="PRU00192"/>
    </source>
</evidence>
<dbReference type="FunFam" id="2.30.30.40:FF:000040">
    <property type="entry name" value="kalirin isoform X1"/>
    <property type="match status" value="1"/>
</dbReference>
<comment type="subcellular location">
    <subcellularLocation>
        <location evidence="1">Cytoplasm</location>
    </subcellularLocation>
</comment>
<feature type="compositionally biased region" description="Polar residues" evidence="14">
    <location>
        <begin position="1551"/>
        <end position="1571"/>
    </location>
</feature>
<dbReference type="GO" id="GO:0005085">
    <property type="term" value="F:guanyl-nucleotide exchange factor activity"/>
    <property type="evidence" value="ECO:0007669"/>
    <property type="project" value="UniProtKB-KW"/>
</dbReference>
<dbReference type="SMART" id="SM00326">
    <property type="entry name" value="SH3"/>
    <property type="match status" value="2"/>
</dbReference>
<feature type="compositionally biased region" description="Polar residues" evidence="14">
    <location>
        <begin position="1660"/>
        <end position="1686"/>
    </location>
</feature>
<evidence type="ECO:0000256" key="9">
    <source>
        <dbReference type="ARBA" id="ARBA00022777"/>
    </source>
</evidence>
<dbReference type="PANTHER" id="PTHR22826">
    <property type="entry name" value="RHO GUANINE EXCHANGE FACTOR-RELATED"/>
    <property type="match status" value="1"/>
</dbReference>
<dbReference type="InterPro" id="IPR036865">
    <property type="entry name" value="CRAL-TRIO_dom_sf"/>
</dbReference>
<dbReference type="Ensembl" id="ENSBJAT00000020548.1">
    <property type="protein sequence ID" value="ENSBJAP00000019983.1"/>
    <property type="gene ID" value="ENSBJAG00000008809.1"/>
</dbReference>
<dbReference type="FunFam" id="2.30.29.30:FF:000091">
    <property type="entry name" value="kalirin isoform X1"/>
    <property type="match status" value="1"/>
</dbReference>
<evidence type="ECO:0000256" key="5">
    <source>
        <dbReference type="ARBA" id="ARBA00022658"/>
    </source>
</evidence>
<dbReference type="SMART" id="SM00325">
    <property type="entry name" value="RhoGEF"/>
    <property type="match status" value="2"/>
</dbReference>
<dbReference type="CDD" id="cd11852">
    <property type="entry name" value="SH3_Kalirin_1"/>
    <property type="match status" value="1"/>
</dbReference>
<dbReference type="SUPFAM" id="SSF50729">
    <property type="entry name" value="PH domain-like"/>
    <property type="match status" value="2"/>
</dbReference>
<feature type="region of interest" description="Disordered" evidence="14">
    <location>
        <begin position="1523"/>
        <end position="1573"/>
    </location>
</feature>
<dbReference type="PROSITE" id="PS50010">
    <property type="entry name" value="DH_2"/>
    <property type="match status" value="2"/>
</dbReference>
<keyword evidence="11" id="KW-1015">Disulfide bond</keyword>
<reference evidence="19" key="2">
    <citation type="submission" date="2025-09" db="UniProtKB">
        <authorList>
            <consortium name="Ensembl"/>
        </authorList>
    </citation>
    <scope>IDENTIFICATION</scope>
</reference>
<keyword evidence="9" id="KW-0418">Kinase</keyword>
<dbReference type="FunFam" id="2.30.29.30:FF:000040">
    <property type="entry name" value="Kalirin RhoGEF kinase b"/>
    <property type="match status" value="1"/>
</dbReference>
<dbReference type="SUPFAM" id="SSF52087">
    <property type="entry name" value="CRAL/TRIO domain"/>
    <property type="match status" value="1"/>
</dbReference>
<evidence type="ECO:0000256" key="10">
    <source>
        <dbReference type="ARBA" id="ARBA00022840"/>
    </source>
</evidence>
<organism evidence="19 20">
    <name type="scientific">Buteo japonicus</name>
    <dbReference type="NCBI Taxonomy" id="224669"/>
    <lineage>
        <taxon>Eukaryota</taxon>
        <taxon>Metazoa</taxon>
        <taxon>Chordata</taxon>
        <taxon>Craniata</taxon>
        <taxon>Vertebrata</taxon>
        <taxon>Euteleostomi</taxon>
        <taxon>Archelosauria</taxon>
        <taxon>Archosauria</taxon>
        <taxon>Dinosauria</taxon>
        <taxon>Saurischia</taxon>
        <taxon>Theropoda</taxon>
        <taxon>Coelurosauria</taxon>
        <taxon>Aves</taxon>
        <taxon>Neognathae</taxon>
        <taxon>Neoaves</taxon>
        <taxon>Telluraves</taxon>
        <taxon>Accipitrimorphae</taxon>
        <taxon>Accipitriformes</taxon>
        <taxon>Accipitridae</taxon>
        <taxon>Accipitrinae</taxon>
        <taxon>Buteo</taxon>
    </lineage>
</organism>
<feature type="domain" description="DH" evidence="17">
    <location>
        <begin position="1214"/>
        <end position="1389"/>
    </location>
</feature>
<reference evidence="19" key="1">
    <citation type="submission" date="2025-08" db="UniProtKB">
        <authorList>
            <consortium name="Ensembl"/>
        </authorList>
    </citation>
    <scope>IDENTIFICATION</scope>
</reference>
<dbReference type="FunFam" id="1.20.58.60:FF:000032">
    <property type="entry name" value="Kalirin RhoGEF kinase b"/>
    <property type="match status" value="1"/>
</dbReference>
<evidence type="ECO:0000256" key="4">
    <source>
        <dbReference type="ARBA" id="ARBA00022553"/>
    </source>
</evidence>
<dbReference type="SUPFAM" id="SSF50044">
    <property type="entry name" value="SH3-domain"/>
    <property type="match status" value="2"/>
</dbReference>
<evidence type="ECO:0000256" key="13">
    <source>
        <dbReference type="SAM" id="Coils"/>
    </source>
</evidence>
<dbReference type="Gene3D" id="1.20.900.10">
    <property type="entry name" value="Dbl homology (DH) domain"/>
    <property type="match status" value="2"/>
</dbReference>
<dbReference type="SUPFAM" id="SSF46966">
    <property type="entry name" value="Spectrin repeat"/>
    <property type="match status" value="6"/>
</dbReference>
<dbReference type="InterPro" id="IPR035899">
    <property type="entry name" value="DBL_dom_sf"/>
</dbReference>
<dbReference type="SUPFAM" id="SSF48065">
    <property type="entry name" value="DBL homology domain (DH-domain)"/>
    <property type="match status" value="2"/>
</dbReference>
<evidence type="ECO:0000259" key="16">
    <source>
        <dbReference type="PROSITE" id="PS50003"/>
    </source>
</evidence>
<feature type="domain" description="SH3" evidence="15">
    <location>
        <begin position="1578"/>
        <end position="1643"/>
    </location>
</feature>
<feature type="region of interest" description="Disordered" evidence="14">
    <location>
        <begin position="1660"/>
        <end position="1769"/>
    </location>
</feature>
<name>A0A8C0BNN1_9AVES</name>
<dbReference type="FunFam" id="1.20.900.10:FF:000008">
    <property type="entry name" value="rho guanine nucleotide exchange factor 25"/>
    <property type="match status" value="1"/>
</dbReference>
<dbReference type="FunFam" id="1.20.58.60:FF:000015">
    <property type="entry name" value="triple functional domain protein-like"/>
    <property type="match status" value="1"/>
</dbReference>
<dbReference type="GO" id="GO:0016301">
    <property type="term" value="F:kinase activity"/>
    <property type="evidence" value="ECO:0007669"/>
    <property type="project" value="UniProtKB-KW"/>
</dbReference>
<dbReference type="Pfam" id="PF23323">
    <property type="entry name" value="Spectrin_6"/>
    <property type="match status" value="1"/>
</dbReference>
<dbReference type="Proteomes" id="UP000694555">
    <property type="component" value="Unplaced"/>
</dbReference>
<dbReference type="Gene3D" id="2.30.30.40">
    <property type="entry name" value="SH3 Domains"/>
    <property type="match status" value="2"/>
</dbReference>
<dbReference type="InterPro" id="IPR036028">
    <property type="entry name" value="SH3-like_dom_sf"/>
</dbReference>
<feature type="coiled-coil region" evidence="13">
    <location>
        <begin position="684"/>
        <end position="711"/>
    </location>
</feature>
<evidence type="ECO:0000256" key="14">
    <source>
        <dbReference type="SAM" id="MobiDB-lite"/>
    </source>
</evidence>
<dbReference type="InterPro" id="IPR055251">
    <property type="entry name" value="SOS1_NGEF_PH"/>
</dbReference>
<keyword evidence="5" id="KW-0344">Guanine-nucleotide releasing factor</keyword>
<dbReference type="Pfam" id="PF16609">
    <property type="entry name" value="SH3-RhoG_link"/>
    <property type="match status" value="2"/>
</dbReference>
<dbReference type="InterPro" id="IPR001251">
    <property type="entry name" value="CRAL-TRIO_dom"/>
</dbReference>
<dbReference type="Gene3D" id="3.40.525.10">
    <property type="entry name" value="CRAL-TRIO lipid binding domain"/>
    <property type="match status" value="1"/>
</dbReference>
<feature type="domain" description="CRAL-TRIO" evidence="18">
    <location>
        <begin position="1"/>
        <end position="131"/>
    </location>
</feature>
<feature type="compositionally biased region" description="Basic and acidic residues" evidence="14">
    <location>
        <begin position="1728"/>
        <end position="1741"/>
    </location>
</feature>
<dbReference type="CDD" id="cd11853">
    <property type="entry name" value="SH3_Kalirin_2"/>
    <property type="match status" value="1"/>
</dbReference>
<evidence type="ECO:0000256" key="11">
    <source>
        <dbReference type="ARBA" id="ARBA00023157"/>
    </source>
</evidence>
<dbReference type="SMART" id="SM00516">
    <property type="entry name" value="SEC14"/>
    <property type="match status" value="1"/>
</dbReference>
<keyword evidence="2 12" id="KW-0728">SH3 domain</keyword>
<dbReference type="FunFam" id="1.20.58.60:FF:000023">
    <property type="entry name" value="Kalirin RhoGEF kinase b"/>
    <property type="match status" value="1"/>
</dbReference>
<dbReference type="Pfam" id="PF00621">
    <property type="entry name" value="RhoGEF"/>
    <property type="match status" value="2"/>
</dbReference>
<dbReference type="Pfam" id="PF00435">
    <property type="entry name" value="Spectrin"/>
    <property type="match status" value="4"/>
</dbReference>
<feature type="compositionally biased region" description="Low complexity" evidence="14">
    <location>
        <begin position="2117"/>
        <end position="2128"/>
    </location>
</feature>
<dbReference type="PROSITE" id="PS50003">
    <property type="entry name" value="PH_DOMAIN"/>
    <property type="match status" value="2"/>
</dbReference>
<evidence type="ECO:0000313" key="19">
    <source>
        <dbReference type="Ensembl" id="ENSBJAP00000019983.1"/>
    </source>
</evidence>
<feature type="domain" description="PH" evidence="16">
    <location>
        <begin position="1401"/>
        <end position="1513"/>
    </location>
</feature>
<evidence type="ECO:0000259" key="18">
    <source>
        <dbReference type="PROSITE" id="PS50191"/>
    </source>
</evidence>
<dbReference type="InterPro" id="IPR047054">
    <property type="entry name" value="Kalirin_TRIO_PH_1"/>
</dbReference>
<dbReference type="InterPro" id="IPR002017">
    <property type="entry name" value="Spectrin_repeat"/>
</dbReference>
<feature type="domain" description="PH" evidence="16">
    <location>
        <begin position="1974"/>
        <end position="2088"/>
    </location>
</feature>
<dbReference type="InterPro" id="IPR047053">
    <property type="entry name" value="Kalirin_TRIO_SH3_2"/>
</dbReference>
<proteinExistence type="predicted"/>
<feature type="domain" description="SH3" evidence="15">
    <location>
        <begin position="2142"/>
        <end position="2207"/>
    </location>
</feature>
<dbReference type="InterPro" id="IPR011993">
    <property type="entry name" value="PH-like_dom_sf"/>
</dbReference>
<dbReference type="GO" id="GO:0005737">
    <property type="term" value="C:cytoplasm"/>
    <property type="evidence" value="ECO:0007669"/>
    <property type="project" value="UniProtKB-SubCell"/>
</dbReference>
<evidence type="ECO:0000256" key="2">
    <source>
        <dbReference type="ARBA" id="ARBA00022443"/>
    </source>
</evidence>
<dbReference type="InterPro" id="IPR001849">
    <property type="entry name" value="PH_domain"/>
</dbReference>
<dbReference type="PANTHER" id="PTHR22826:SF106">
    <property type="entry name" value="TRIO, ISOFORM A"/>
    <property type="match status" value="1"/>
</dbReference>
<dbReference type="SMART" id="SM00150">
    <property type="entry name" value="SPEC"/>
    <property type="match status" value="6"/>
</dbReference>
<dbReference type="Gene3D" id="2.30.29.30">
    <property type="entry name" value="Pleckstrin-homology domain (PH domain)/Phosphotyrosine-binding domain (PTB)"/>
    <property type="match status" value="2"/>
</dbReference>
<dbReference type="CDD" id="cd00170">
    <property type="entry name" value="SEC14"/>
    <property type="match status" value="1"/>
</dbReference>
<dbReference type="PROSITE" id="PS50191">
    <property type="entry name" value="CRAL_TRIO"/>
    <property type="match status" value="1"/>
</dbReference>
<keyword evidence="8" id="KW-0547">Nucleotide-binding</keyword>
<dbReference type="InterPro" id="IPR051336">
    <property type="entry name" value="RhoGEF_Guanine_NuclExch_SF"/>
</dbReference>
<dbReference type="InterPro" id="IPR000219">
    <property type="entry name" value="DH_dom"/>
</dbReference>
<dbReference type="SMART" id="SM00233">
    <property type="entry name" value="PH"/>
    <property type="match status" value="2"/>
</dbReference>
<dbReference type="PROSITE" id="PS50002">
    <property type="entry name" value="SH3"/>
    <property type="match status" value="2"/>
</dbReference>
<dbReference type="FunFam" id="1.20.58.60:FF:000034">
    <property type="entry name" value="kalirin isoform X2"/>
    <property type="match status" value="1"/>
</dbReference>
<dbReference type="Pfam" id="PF00018">
    <property type="entry name" value="SH3_1"/>
    <property type="match status" value="1"/>
</dbReference>
<dbReference type="InterPro" id="IPR028570">
    <property type="entry name" value="Kalirin_TRIO_SH3_1"/>
</dbReference>
<evidence type="ECO:0000256" key="1">
    <source>
        <dbReference type="ARBA" id="ARBA00004496"/>
    </source>
</evidence>
<keyword evidence="13" id="KW-0175">Coiled coil</keyword>
<feature type="compositionally biased region" description="Basic residues" evidence="14">
    <location>
        <begin position="1716"/>
        <end position="1727"/>
    </location>
</feature>
<keyword evidence="4" id="KW-0597">Phosphoprotein</keyword>
<feature type="compositionally biased region" description="Acidic residues" evidence="14">
    <location>
        <begin position="1752"/>
        <end position="1762"/>
    </location>
</feature>
<dbReference type="GO" id="GO:0019898">
    <property type="term" value="C:extrinsic component of membrane"/>
    <property type="evidence" value="ECO:0007669"/>
    <property type="project" value="TreeGrafter"/>
</dbReference>
<dbReference type="Pfam" id="PF13716">
    <property type="entry name" value="CRAL_TRIO_2"/>
    <property type="match status" value="1"/>
</dbReference>
<dbReference type="GO" id="GO:0007411">
    <property type="term" value="P:axon guidance"/>
    <property type="evidence" value="ECO:0007669"/>
    <property type="project" value="TreeGrafter"/>
</dbReference>
<keyword evidence="3" id="KW-0963">Cytoplasm</keyword>
<dbReference type="InterPro" id="IPR056804">
    <property type="entry name" value="Spectrin_SESTD1"/>
</dbReference>
<sequence>IDKRGGPILTFPARSNHDRIRQEDLRRLISYLACIPSEEVCKRGFTVIVDMRGSKWDSIKPLLKILQESFPCCIHVALIIKPDNFWQKQRTNFGSSKFEFETNMVSLEGLTKVVDPSQLTPEFDGCLEYNHEEWIEIRVAFEDYISNATHMLSRLEELQDILSKKEMPQDLEGARNMIEEHSQLKKKVIKAPIEDLDVEGQKLLQRIQSSDSFPKKNSGSGNADLQNLLPKVSTMLDRLHSTRQHLHQMWHVRKLKLDQCFQLRLFEQDAEKMFDWITHNKGLFLNSYTEIGTSHPHAMELQTQHNHFAMNCMNVYVNINRIMSVANRLVESGHYASQQIKQIASQLEQEWKAFAAALDERSTLLDMSSIFHQKAEQYMSNVDSWCKACGEVELPSELQDLEDAIHHHQGIYEHITLAYSEVSQDGKSLLDKLQRPLTPGSSDSLTASANYSKAVHHVLDVIHEVLHHQRQLENIWQHRKVRLHQRLQLCVFQQDVQQVLDWIENHGEAFLSKHTGVGKSLHRARALQKRHEDFEEVAQNTYTNADKLLEAAEQLAQTGECDPEEIYQAAHQLEDRIQDFVRRVEQRKILLDMSVSFHTHVKELWTWLEELQKELLDDVYAESVEAVQDLIKRFGQQQQTTLQVTVNVIKEGEDLIQQLRSSPMSLDSAISSNKTPHNSSINHIETVLQQLDEAQSQMEELFQERKIKLELFLQLRIFERDAIDVSVYLESWNDELSQQMNDFDTEDLTIAEQRLQHHADKALTMNNLTFDVIHQGQDLLQYVNEVQASGVELLCDRDVDMATRVQDLLEFLHEKQQELDLAAEQHRKHLEQCVQLRHLQAEVKQVLGWIRNGESMLNAGLITASSLQEAEQLQREHEQFQHAIEKTHQSALQVQQKAEAMLQANHYDMDMIRECAEKVASHWQQLMLKMEDRLKLVNASVAFYKTSEQVCSVLESLEQEYKREEDWCGGADKLGPNSETDHVTPMISKHLEQKEAFLKACTLARRNADVFLKYLHRNSVNMPGMVTHIKAPEQQVKNILNELFQRENRVLHYWTMRKRRLDQCQQYVVFERSAKQALEWIHDNGEFYLSTHTSTGSSIQHTQELLKEHEEFQITAKQTKERVKLLIQLADGFCEKGHAHATEIKKCVTAVDKRYRDFSLRMEKYRTSLEKALGISSDSNKSLDIIPASVPGSEVKLRDAAHELNEEKRKSARRKEFIMAELIQTEKAYVRDLRECMDTYLWEMTSGVEEIPPGIVNKEHIIFGNMQEIYEFHNNIFLKELEKYEQLPEDVGHCFVTWADKFQMYVTYCKNKPDSTQLILEHAGAYFDEIQQRHGLANSISSYLIKPVQRITKYQLLLKELLTCCEEGKGEIKDGLEVMLSVPKRANDAMHLSMLEGFDENIESQGELILQESFQVWDPKTLIRKGRERHLFLFEMSLVFSKEVKDSSGRSKYIYKSKLFTSELGVTEHVEGDPCKFALWVGRTPTSDNKIVLKASSIENKQDWIKHIREVIQERTIHLKGALKEPIHIPKTAPTTKQKGRRDGEDLDSQGDGSSQPDTISIASRTSQNTLDSDKLSGGCELTVVIHDFTACNSNELTIRRGQTVEVLERPHDKPDWCLVRTTDRSPAAEGLVPCGSLCIAHSRSSMEMEGIFNHKDSLSVSSNDASPPASVTSLQPHMIGAQSSPGPKRPGNTLRKWLTSPVRRLSSGKADGHVKKLAHKHKKSREVRKSADAGSQKDSDDSAATPQDETSCGEEEGEEGADAVPLPPPMAIQQHSLLQPDSQDDKVGGESGEGFTLKTFTVNFLGLLQGYMALMKEDGVPDDMKGKDKIVFGNIHQIYDWHRDFFLGELEKCLEDPEKLGSLFVKHERRLHMYIVYCQNKPKSEHIVSEYIDTFFEDLKQRLGHRLQLTDLLIKPVQRIMKYQLLLKDFLKYSKKANLDTTELERAVEVMCIVPKRCNDMMNVGRLQGFDGKIVAQGKLLLQDTFLVTDQDTGLLPRCKERRVFLFEQIVIFSELLDKKKGFSMPGFLFKNSIKVSCLSLEENVDSDPCKFALTSRTGDVTETFILHSASPGVRQLWIHEINQILENQRNFLNALTSPIEYQRNHSSGGGGSGSSSGNSSGPSSCSEPDGPQREADSSSSNISTMLVTHDYTAVKEDEINVYQGEVVQILASNQQNMFLVFRAATDQCPAAEGWIPGYVLGHTSAVIIDNPDGTIK</sequence>
<keyword evidence="10" id="KW-0067">ATP-binding</keyword>
<dbReference type="CDD" id="cd13241">
    <property type="entry name" value="PH2_Kalirin_Trio_p63RhoGEF"/>
    <property type="match status" value="1"/>
</dbReference>
<dbReference type="FunFam" id="1.20.900.10:FF:000001">
    <property type="entry name" value="Guanine nucleotide exchange factor DBS"/>
    <property type="match status" value="1"/>
</dbReference>
<dbReference type="InterPro" id="IPR018159">
    <property type="entry name" value="Spectrin/alpha-actinin"/>
</dbReference>
<evidence type="ECO:0000256" key="6">
    <source>
        <dbReference type="ARBA" id="ARBA00022679"/>
    </source>
</evidence>
<evidence type="ECO:0000259" key="15">
    <source>
        <dbReference type="PROSITE" id="PS50002"/>
    </source>
</evidence>
<evidence type="ECO:0000256" key="7">
    <source>
        <dbReference type="ARBA" id="ARBA00022737"/>
    </source>
</evidence>
<dbReference type="FunFam" id="2.30.30.40:FF:000038">
    <property type="entry name" value="kalirin isoform X1"/>
    <property type="match status" value="1"/>
</dbReference>
<dbReference type="GO" id="GO:0005524">
    <property type="term" value="F:ATP binding"/>
    <property type="evidence" value="ECO:0007669"/>
    <property type="project" value="UniProtKB-KW"/>
</dbReference>
<evidence type="ECO:0000259" key="17">
    <source>
        <dbReference type="PROSITE" id="PS50010"/>
    </source>
</evidence>
<keyword evidence="7" id="KW-0677">Repeat</keyword>
<protein>
    <submittedName>
        <fullName evidence="19">Trio Rho guanine nucleotide exchange factor</fullName>
    </submittedName>
</protein>
<dbReference type="InterPro" id="IPR001452">
    <property type="entry name" value="SH3_domain"/>
</dbReference>
<evidence type="ECO:0000313" key="20">
    <source>
        <dbReference type="Proteomes" id="UP000694555"/>
    </source>
</evidence>
<dbReference type="InterPro" id="IPR058918">
    <property type="entry name" value="KALRN/TRIO-like_spectrin"/>
</dbReference>
<keyword evidence="6" id="KW-0808">Transferase</keyword>
<feature type="domain" description="DH" evidence="17">
    <location>
        <begin position="1794"/>
        <end position="1962"/>
    </location>
</feature>
<dbReference type="FunFam" id="1.20.58.60:FF:000024">
    <property type="entry name" value="Kalirin RhoGEF kinase a"/>
    <property type="match status" value="1"/>
</dbReference>
<accession>A0A8C0BNN1</accession>
<dbReference type="CDD" id="cd00176">
    <property type="entry name" value="SPEC"/>
    <property type="match status" value="6"/>
</dbReference>
<feature type="region of interest" description="Disordered" evidence="14">
    <location>
        <begin position="2104"/>
        <end position="2144"/>
    </location>
</feature>